<protein>
    <recommendedName>
        <fullName evidence="4">Transcription factor RfeG</fullName>
    </recommendedName>
</protein>
<proteinExistence type="predicted"/>
<dbReference type="EMBL" id="NPIC01000001">
    <property type="protein sequence ID" value="RDL41541.1"/>
    <property type="molecule type" value="Genomic_DNA"/>
</dbReference>
<feature type="compositionally biased region" description="Basic and acidic residues" evidence="1">
    <location>
        <begin position="305"/>
        <end position="317"/>
    </location>
</feature>
<dbReference type="STRING" id="2656787.A0A370U187"/>
<gene>
    <name evidence="2" type="ORF">BP5553_01520</name>
</gene>
<feature type="compositionally biased region" description="Polar residues" evidence="1">
    <location>
        <begin position="114"/>
        <end position="132"/>
    </location>
</feature>
<feature type="compositionally biased region" description="Low complexity" evidence="1">
    <location>
        <begin position="165"/>
        <end position="181"/>
    </location>
</feature>
<dbReference type="GeneID" id="43594369"/>
<dbReference type="PANTHER" id="PTHR39609">
    <property type="entry name" value="RFEG-RELATED"/>
    <property type="match status" value="1"/>
</dbReference>
<feature type="compositionally biased region" description="Low complexity" evidence="1">
    <location>
        <begin position="241"/>
        <end position="257"/>
    </location>
</feature>
<dbReference type="OrthoDB" id="4146887at2759"/>
<feature type="compositionally biased region" description="Polar residues" evidence="1">
    <location>
        <begin position="284"/>
        <end position="300"/>
    </location>
</feature>
<dbReference type="Proteomes" id="UP000254866">
    <property type="component" value="Unassembled WGS sequence"/>
</dbReference>
<feature type="compositionally biased region" description="Basic and acidic residues" evidence="1">
    <location>
        <begin position="83"/>
        <end position="92"/>
    </location>
</feature>
<accession>A0A370U187</accession>
<organism evidence="2 3">
    <name type="scientific">Venustampulla echinocandica</name>
    <dbReference type="NCBI Taxonomy" id="2656787"/>
    <lineage>
        <taxon>Eukaryota</taxon>
        <taxon>Fungi</taxon>
        <taxon>Dikarya</taxon>
        <taxon>Ascomycota</taxon>
        <taxon>Pezizomycotina</taxon>
        <taxon>Leotiomycetes</taxon>
        <taxon>Helotiales</taxon>
        <taxon>Pleuroascaceae</taxon>
        <taxon>Venustampulla</taxon>
    </lineage>
</organism>
<sequence length="324" mass="35573">MSRDPRRAARDPAPPRTNEYFVPRDGIDREVITADICRYLGNDALVRPGNYENPQTGQIQSGYFITAYRNLTTAMIADLKADSDRWENERRASSSRGQPSNGIPERDSNGMVRKSNTPIVEYRTSTTHQSRQYYGPTEAAPTAPGPAYGSATTGGGAQQDYTQNYPSGYPQQSSSQYGQPAGYPPQDGNYAYVSGGNLENEQASRAGRGAPLPPQGQIPRTGYPAQPPASYADTRGNTAYYPSQAQPAQGSSQYPAQPGDPYYARAAPVAGYTDAQEGDYRNYPETSQYSQAQVPSTTATAHPAPRREDRNRDSDRDRRHRSHR</sequence>
<dbReference type="RefSeq" id="XP_031874197.1">
    <property type="nucleotide sequence ID" value="XM_032010143.1"/>
</dbReference>
<evidence type="ECO:0000256" key="1">
    <source>
        <dbReference type="SAM" id="MobiDB-lite"/>
    </source>
</evidence>
<comment type="caution">
    <text evidence="2">The sequence shown here is derived from an EMBL/GenBank/DDBJ whole genome shotgun (WGS) entry which is preliminary data.</text>
</comment>
<feature type="compositionally biased region" description="Basic and acidic residues" evidence="1">
    <location>
        <begin position="1"/>
        <end position="10"/>
    </location>
</feature>
<feature type="region of interest" description="Disordered" evidence="1">
    <location>
        <begin position="1"/>
        <end position="20"/>
    </location>
</feature>
<evidence type="ECO:0000313" key="3">
    <source>
        <dbReference type="Proteomes" id="UP000254866"/>
    </source>
</evidence>
<dbReference type="AlphaFoldDB" id="A0A370U187"/>
<evidence type="ECO:0008006" key="4">
    <source>
        <dbReference type="Google" id="ProtNLM"/>
    </source>
</evidence>
<feature type="region of interest" description="Disordered" evidence="1">
    <location>
        <begin position="83"/>
        <end position="324"/>
    </location>
</feature>
<reference evidence="2 3" key="1">
    <citation type="journal article" date="2018" name="IMA Fungus">
        <title>IMA Genome-F 9: Draft genome sequence of Annulohypoxylon stygium, Aspergillus mulundensis, Berkeleyomyces basicola (syn. Thielaviopsis basicola), Ceratocystis smalleyi, two Cercospora beticola strains, Coleophoma cylindrospora, Fusarium fracticaudum, Phialophora cf. hyalina, and Morchella septimelata.</title>
        <authorList>
            <person name="Wingfield B.D."/>
            <person name="Bills G.F."/>
            <person name="Dong Y."/>
            <person name="Huang W."/>
            <person name="Nel W.J."/>
            <person name="Swalarsk-Parry B.S."/>
            <person name="Vaghefi N."/>
            <person name="Wilken P.M."/>
            <person name="An Z."/>
            <person name="de Beer Z.W."/>
            <person name="De Vos L."/>
            <person name="Chen L."/>
            <person name="Duong T.A."/>
            <person name="Gao Y."/>
            <person name="Hammerbacher A."/>
            <person name="Kikkert J.R."/>
            <person name="Li Y."/>
            <person name="Li H."/>
            <person name="Li K."/>
            <person name="Li Q."/>
            <person name="Liu X."/>
            <person name="Ma X."/>
            <person name="Naidoo K."/>
            <person name="Pethybridge S.J."/>
            <person name="Sun J."/>
            <person name="Steenkamp E.T."/>
            <person name="van der Nest M.A."/>
            <person name="van Wyk S."/>
            <person name="Wingfield M.J."/>
            <person name="Xiong C."/>
            <person name="Yue Q."/>
            <person name="Zhang X."/>
        </authorList>
    </citation>
    <scope>NUCLEOTIDE SEQUENCE [LARGE SCALE GENOMIC DNA]</scope>
    <source>
        <strain evidence="2 3">BP 5553</strain>
    </source>
</reference>
<evidence type="ECO:0000313" key="2">
    <source>
        <dbReference type="EMBL" id="RDL41541.1"/>
    </source>
</evidence>
<dbReference type="PANTHER" id="PTHR39609:SF1">
    <property type="entry name" value="RFEG"/>
    <property type="match status" value="1"/>
</dbReference>
<feature type="compositionally biased region" description="Low complexity" evidence="1">
    <location>
        <begin position="133"/>
        <end position="151"/>
    </location>
</feature>
<name>A0A370U187_9HELO</name>
<keyword evidence="3" id="KW-1185">Reference proteome</keyword>